<dbReference type="AlphaFoldDB" id="A0A3B9QTA4"/>
<comment type="caution">
    <text evidence="1">The sequence shown here is derived from an EMBL/GenBank/DDBJ whole genome shotgun (WGS) entry which is preliminary data.</text>
</comment>
<dbReference type="Gene3D" id="3.40.50.1950">
    <property type="entry name" value="Flavin prenyltransferase-like"/>
    <property type="match status" value="1"/>
</dbReference>
<reference evidence="1 2" key="1">
    <citation type="journal article" date="2018" name="Nat. Biotechnol.">
        <title>A standardized bacterial taxonomy based on genome phylogeny substantially revises the tree of life.</title>
        <authorList>
            <person name="Parks D.H."/>
            <person name="Chuvochina M."/>
            <person name="Waite D.W."/>
            <person name="Rinke C."/>
            <person name="Skarshewski A."/>
            <person name="Chaumeil P.A."/>
            <person name="Hugenholtz P."/>
        </authorList>
    </citation>
    <scope>NUCLEOTIDE SEQUENCE [LARGE SCALE GENOMIC DNA]</scope>
    <source>
        <strain evidence="1">UBA9851</strain>
    </source>
</reference>
<dbReference type="Proteomes" id="UP000260925">
    <property type="component" value="Unassembled WGS sequence"/>
</dbReference>
<name>A0A3B9QTA4_9CORY</name>
<protein>
    <submittedName>
        <fullName evidence="1">Phosphopantothenoylcysteine decarboxylase</fullName>
    </submittedName>
</protein>
<organism evidence="1 2">
    <name type="scientific">Corynebacterium variabile</name>
    <dbReference type="NCBI Taxonomy" id="1727"/>
    <lineage>
        <taxon>Bacteria</taxon>
        <taxon>Bacillati</taxon>
        <taxon>Actinomycetota</taxon>
        <taxon>Actinomycetes</taxon>
        <taxon>Mycobacteriales</taxon>
        <taxon>Corynebacteriaceae</taxon>
        <taxon>Corynebacterium</taxon>
    </lineage>
</organism>
<dbReference type="InterPro" id="IPR036551">
    <property type="entry name" value="Flavin_trans-like"/>
</dbReference>
<dbReference type="GO" id="GO:0003824">
    <property type="term" value="F:catalytic activity"/>
    <property type="evidence" value="ECO:0007669"/>
    <property type="project" value="InterPro"/>
</dbReference>
<gene>
    <name evidence="1" type="ORF">DCL06_03650</name>
</gene>
<proteinExistence type="predicted"/>
<sequence length="56" mass="6036">IRTFTKAGHDVHVVPTKSALRFVGAATFEALSGNPVSTTVFENVDEVQHVRLGQEA</sequence>
<feature type="non-terminal residue" evidence="1">
    <location>
        <position position="1"/>
    </location>
</feature>
<accession>A0A3B9QTA4</accession>
<feature type="non-terminal residue" evidence="1">
    <location>
        <position position="56"/>
    </location>
</feature>
<evidence type="ECO:0000313" key="1">
    <source>
        <dbReference type="EMBL" id="HAF72133.1"/>
    </source>
</evidence>
<dbReference type="EMBL" id="DMDD01000082">
    <property type="protein sequence ID" value="HAF72133.1"/>
    <property type="molecule type" value="Genomic_DNA"/>
</dbReference>
<dbReference type="SUPFAM" id="SSF52507">
    <property type="entry name" value="Homo-oligomeric flavin-containing Cys decarboxylases, HFCD"/>
    <property type="match status" value="1"/>
</dbReference>
<evidence type="ECO:0000313" key="2">
    <source>
        <dbReference type="Proteomes" id="UP000260925"/>
    </source>
</evidence>